<dbReference type="OrthoDB" id="69964at2759"/>
<name>A0A068V0K1_COFCA</name>
<accession>A0A068V0K1</accession>
<evidence type="ECO:0008006" key="3">
    <source>
        <dbReference type="Google" id="ProtNLM"/>
    </source>
</evidence>
<proteinExistence type="predicted"/>
<dbReference type="InterPro" id="IPR036188">
    <property type="entry name" value="FAD/NAD-bd_sf"/>
</dbReference>
<evidence type="ECO:0000313" key="2">
    <source>
        <dbReference type="Proteomes" id="UP000295252"/>
    </source>
</evidence>
<dbReference type="Proteomes" id="UP000295252">
    <property type="component" value="Chromosome I"/>
</dbReference>
<dbReference type="AlphaFoldDB" id="A0A068V0K1"/>
<dbReference type="EMBL" id="HG739163">
    <property type="protein sequence ID" value="CDP14082.1"/>
    <property type="molecule type" value="Genomic_DNA"/>
</dbReference>
<dbReference type="PhylomeDB" id="A0A068V0K1"/>
<dbReference type="Gene3D" id="3.50.50.60">
    <property type="entry name" value="FAD/NAD(P)-binding domain"/>
    <property type="match status" value="1"/>
</dbReference>
<protein>
    <recommendedName>
        <fullName evidence="3">Amine oxidase domain-containing protein</fullName>
    </recommendedName>
</protein>
<dbReference type="Gramene" id="CDP14082">
    <property type="protein sequence ID" value="CDP14082"/>
    <property type="gene ID" value="GSCOC_T00039276001"/>
</dbReference>
<organism evidence="1 2">
    <name type="scientific">Coffea canephora</name>
    <name type="common">Robusta coffee</name>
    <dbReference type="NCBI Taxonomy" id="49390"/>
    <lineage>
        <taxon>Eukaryota</taxon>
        <taxon>Viridiplantae</taxon>
        <taxon>Streptophyta</taxon>
        <taxon>Embryophyta</taxon>
        <taxon>Tracheophyta</taxon>
        <taxon>Spermatophyta</taxon>
        <taxon>Magnoliopsida</taxon>
        <taxon>eudicotyledons</taxon>
        <taxon>Gunneridae</taxon>
        <taxon>Pentapetalae</taxon>
        <taxon>asterids</taxon>
        <taxon>lamiids</taxon>
        <taxon>Gentianales</taxon>
        <taxon>Rubiaceae</taxon>
        <taxon>Ixoroideae</taxon>
        <taxon>Gardenieae complex</taxon>
        <taxon>Bertiereae - Coffeeae clade</taxon>
        <taxon>Coffeeae</taxon>
        <taxon>Coffea</taxon>
    </lineage>
</organism>
<gene>
    <name evidence="1" type="ORF">GSCOC_T00039276001</name>
</gene>
<keyword evidence="2" id="KW-1185">Reference proteome</keyword>
<dbReference type="STRING" id="49390.A0A068V0K1"/>
<dbReference type="InParanoid" id="A0A068V0K1"/>
<reference evidence="2" key="1">
    <citation type="journal article" date="2014" name="Science">
        <title>The coffee genome provides insight into the convergent evolution of caffeine biosynthesis.</title>
        <authorList>
            <person name="Denoeud F."/>
            <person name="Carretero-Paulet L."/>
            <person name="Dereeper A."/>
            <person name="Droc G."/>
            <person name="Guyot R."/>
            <person name="Pietrella M."/>
            <person name="Zheng C."/>
            <person name="Alberti A."/>
            <person name="Anthony F."/>
            <person name="Aprea G."/>
            <person name="Aury J.M."/>
            <person name="Bento P."/>
            <person name="Bernard M."/>
            <person name="Bocs S."/>
            <person name="Campa C."/>
            <person name="Cenci A."/>
            <person name="Combes M.C."/>
            <person name="Crouzillat D."/>
            <person name="Da Silva C."/>
            <person name="Daddiego L."/>
            <person name="De Bellis F."/>
            <person name="Dussert S."/>
            <person name="Garsmeur O."/>
            <person name="Gayraud T."/>
            <person name="Guignon V."/>
            <person name="Jahn K."/>
            <person name="Jamilloux V."/>
            <person name="Joet T."/>
            <person name="Labadie K."/>
            <person name="Lan T."/>
            <person name="Leclercq J."/>
            <person name="Lepelley M."/>
            <person name="Leroy T."/>
            <person name="Li L.T."/>
            <person name="Librado P."/>
            <person name="Lopez L."/>
            <person name="Munoz A."/>
            <person name="Noel B."/>
            <person name="Pallavicini A."/>
            <person name="Perrotta G."/>
            <person name="Poncet V."/>
            <person name="Pot D."/>
            <person name="Priyono X."/>
            <person name="Rigoreau M."/>
            <person name="Rouard M."/>
            <person name="Rozas J."/>
            <person name="Tranchant-Dubreuil C."/>
            <person name="VanBuren R."/>
            <person name="Zhang Q."/>
            <person name="Andrade A.C."/>
            <person name="Argout X."/>
            <person name="Bertrand B."/>
            <person name="de Kochko A."/>
            <person name="Graziosi G."/>
            <person name="Henry R.J."/>
            <person name="Jayarama X."/>
            <person name="Ming R."/>
            <person name="Nagai C."/>
            <person name="Rounsley S."/>
            <person name="Sankoff D."/>
            <person name="Giuliano G."/>
            <person name="Albert V.A."/>
            <person name="Wincker P."/>
            <person name="Lashermes P."/>
        </authorList>
    </citation>
    <scope>NUCLEOTIDE SEQUENCE [LARGE SCALE GENOMIC DNA]</scope>
    <source>
        <strain evidence="2">cv. DH200-94</strain>
    </source>
</reference>
<sequence>MSMLEKELFSKVETIDYYTTVLKIKGLEHIPKGFYYFEEFMIDPATLGNPVAMQRFYGDTDIFLFWSYGNSSDIRGSTVTDLAINAVENMGGQVQKVVLQRQFKYFPHVSSEDMKNGFYDKLEHELQGQNSTYFIGGLMAFELTERNASYAMALMRKHFASNTPVPDFPYVKA</sequence>
<evidence type="ECO:0000313" key="1">
    <source>
        <dbReference type="EMBL" id="CDP14082.1"/>
    </source>
</evidence>